<reference evidence="1" key="1">
    <citation type="journal article" date="2019" name="bioRxiv">
        <title>The Genome of the Zebra Mussel, Dreissena polymorpha: A Resource for Invasive Species Research.</title>
        <authorList>
            <person name="McCartney M.A."/>
            <person name="Auch B."/>
            <person name="Kono T."/>
            <person name="Mallez S."/>
            <person name="Zhang Y."/>
            <person name="Obille A."/>
            <person name="Becker A."/>
            <person name="Abrahante J.E."/>
            <person name="Garbe J."/>
            <person name="Badalamenti J.P."/>
            <person name="Herman A."/>
            <person name="Mangelson H."/>
            <person name="Liachko I."/>
            <person name="Sullivan S."/>
            <person name="Sone E.D."/>
            <person name="Koren S."/>
            <person name="Silverstein K.A.T."/>
            <person name="Beckman K.B."/>
            <person name="Gohl D.M."/>
        </authorList>
    </citation>
    <scope>NUCLEOTIDE SEQUENCE</scope>
    <source>
        <strain evidence="1">Duluth1</strain>
        <tissue evidence="1">Whole animal</tissue>
    </source>
</reference>
<dbReference type="EMBL" id="JAIWYP010000004">
    <property type="protein sequence ID" value="KAH3831217.1"/>
    <property type="molecule type" value="Genomic_DNA"/>
</dbReference>
<evidence type="ECO:0000313" key="1">
    <source>
        <dbReference type="EMBL" id="KAH3831217.1"/>
    </source>
</evidence>
<protein>
    <submittedName>
        <fullName evidence="1">Uncharacterized protein</fullName>
    </submittedName>
</protein>
<name>A0A9D4K2S2_DREPO</name>
<dbReference type="AlphaFoldDB" id="A0A9D4K2S2"/>
<dbReference type="Proteomes" id="UP000828390">
    <property type="component" value="Unassembled WGS sequence"/>
</dbReference>
<keyword evidence="2" id="KW-1185">Reference proteome</keyword>
<gene>
    <name evidence="1" type="ORF">DPMN_104479</name>
</gene>
<comment type="caution">
    <text evidence="1">The sequence shown here is derived from an EMBL/GenBank/DDBJ whole genome shotgun (WGS) entry which is preliminary data.</text>
</comment>
<evidence type="ECO:0000313" key="2">
    <source>
        <dbReference type="Proteomes" id="UP000828390"/>
    </source>
</evidence>
<sequence length="119" mass="13387">MDQQVDTAAEVDQTKFWRMVNSRRNTSGSKINGGIIFQGTVVRDRDEQLQGWGNHFENLYTPSTSRDFDEQWLLKTSTEVIRTLLSTTTDPNASVSPEVIENIINTLPRGKASGEDNIV</sequence>
<organism evidence="1 2">
    <name type="scientific">Dreissena polymorpha</name>
    <name type="common">Zebra mussel</name>
    <name type="synonym">Mytilus polymorpha</name>
    <dbReference type="NCBI Taxonomy" id="45954"/>
    <lineage>
        <taxon>Eukaryota</taxon>
        <taxon>Metazoa</taxon>
        <taxon>Spiralia</taxon>
        <taxon>Lophotrochozoa</taxon>
        <taxon>Mollusca</taxon>
        <taxon>Bivalvia</taxon>
        <taxon>Autobranchia</taxon>
        <taxon>Heteroconchia</taxon>
        <taxon>Euheterodonta</taxon>
        <taxon>Imparidentia</taxon>
        <taxon>Neoheterodontei</taxon>
        <taxon>Myida</taxon>
        <taxon>Dreissenoidea</taxon>
        <taxon>Dreissenidae</taxon>
        <taxon>Dreissena</taxon>
    </lineage>
</organism>
<accession>A0A9D4K2S2</accession>
<proteinExistence type="predicted"/>
<reference evidence="1" key="2">
    <citation type="submission" date="2020-11" db="EMBL/GenBank/DDBJ databases">
        <authorList>
            <person name="McCartney M.A."/>
            <person name="Auch B."/>
            <person name="Kono T."/>
            <person name="Mallez S."/>
            <person name="Becker A."/>
            <person name="Gohl D.M."/>
            <person name="Silverstein K.A.T."/>
            <person name="Koren S."/>
            <person name="Bechman K.B."/>
            <person name="Herman A."/>
            <person name="Abrahante J.E."/>
            <person name="Garbe J."/>
        </authorList>
    </citation>
    <scope>NUCLEOTIDE SEQUENCE</scope>
    <source>
        <strain evidence="1">Duluth1</strain>
        <tissue evidence="1">Whole animal</tissue>
    </source>
</reference>